<dbReference type="PANTHER" id="PTHR37306:SF1">
    <property type="entry name" value="COLICIN V PRODUCTION PROTEIN"/>
    <property type="match status" value="1"/>
</dbReference>
<feature type="transmembrane region" description="Helical" evidence="5">
    <location>
        <begin position="146"/>
        <end position="168"/>
    </location>
</feature>
<feature type="transmembrane region" description="Helical" evidence="5">
    <location>
        <begin position="99"/>
        <end position="125"/>
    </location>
</feature>
<organism evidence="6 7">
    <name type="scientific">Syntrophomonas zehnderi OL-4</name>
    <dbReference type="NCBI Taxonomy" id="690567"/>
    <lineage>
        <taxon>Bacteria</taxon>
        <taxon>Bacillati</taxon>
        <taxon>Bacillota</taxon>
        <taxon>Clostridia</taxon>
        <taxon>Eubacteriales</taxon>
        <taxon>Syntrophomonadaceae</taxon>
        <taxon>Syntrophomonas</taxon>
    </lineage>
</organism>
<accession>A0A0E4C7F7</accession>
<evidence type="ECO:0000256" key="3">
    <source>
        <dbReference type="ARBA" id="ARBA00022989"/>
    </source>
</evidence>
<protein>
    <submittedName>
        <fullName evidence="6">Colicin V production, CvpA</fullName>
    </submittedName>
</protein>
<reference evidence="6 7" key="1">
    <citation type="submission" date="2015-03" db="EMBL/GenBank/DDBJ databases">
        <authorList>
            <person name="Murphy D."/>
        </authorList>
    </citation>
    <scope>NUCLEOTIDE SEQUENCE [LARGE SCALE GENOMIC DNA]</scope>
    <source>
        <strain evidence="6 7">OL-4</strain>
    </source>
</reference>
<dbReference type="GO" id="GO:0016020">
    <property type="term" value="C:membrane"/>
    <property type="evidence" value="ECO:0007669"/>
    <property type="project" value="UniProtKB-SubCell"/>
</dbReference>
<evidence type="ECO:0000256" key="1">
    <source>
        <dbReference type="ARBA" id="ARBA00004141"/>
    </source>
</evidence>
<gene>
    <name evidence="6" type="ORF">157</name>
</gene>
<proteinExistence type="predicted"/>
<dbReference type="InterPro" id="IPR003825">
    <property type="entry name" value="Colicin-V_CvpA"/>
</dbReference>
<dbReference type="STRING" id="690567.157"/>
<evidence type="ECO:0000256" key="4">
    <source>
        <dbReference type="ARBA" id="ARBA00023136"/>
    </source>
</evidence>
<keyword evidence="2 5" id="KW-0812">Transmembrane</keyword>
<name>A0A0E4C7F7_9FIRM</name>
<dbReference type="GO" id="GO:0009403">
    <property type="term" value="P:toxin biosynthetic process"/>
    <property type="evidence" value="ECO:0007669"/>
    <property type="project" value="InterPro"/>
</dbReference>
<dbReference type="EMBL" id="CGIH01000004">
    <property type="protein sequence ID" value="CFW99650.1"/>
    <property type="molecule type" value="Genomic_DNA"/>
</dbReference>
<evidence type="ECO:0000313" key="6">
    <source>
        <dbReference type="EMBL" id="CFW99650.1"/>
    </source>
</evidence>
<keyword evidence="7" id="KW-1185">Reference proteome</keyword>
<keyword evidence="4 5" id="KW-0472">Membrane</keyword>
<evidence type="ECO:0000256" key="2">
    <source>
        <dbReference type="ARBA" id="ARBA00022692"/>
    </source>
</evidence>
<feature type="transmembrane region" description="Helical" evidence="5">
    <location>
        <begin position="24"/>
        <end position="44"/>
    </location>
</feature>
<dbReference type="PANTHER" id="PTHR37306">
    <property type="entry name" value="COLICIN V PRODUCTION PROTEIN"/>
    <property type="match status" value="1"/>
</dbReference>
<dbReference type="Pfam" id="PF02674">
    <property type="entry name" value="Colicin_V"/>
    <property type="match status" value="1"/>
</dbReference>
<dbReference type="AlphaFoldDB" id="A0A0E4C7F7"/>
<comment type="subcellular location">
    <subcellularLocation>
        <location evidence="1">Membrane</location>
        <topology evidence="1">Multi-pass membrane protein</topology>
    </subcellularLocation>
</comment>
<keyword evidence="3 5" id="KW-1133">Transmembrane helix</keyword>
<dbReference type="Proteomes" id="UP000045545">
    <property type="component" value="Unassembled WGS sequence"/>
</dbReference>
<evidence type="ECO:0000256" key="5">
    <source>
        <dbReference type="SAM" id="Phobius"/>
    </source>
</evidence>
<sequence length="210" mass="23309">MNAFDYMLLALLGISALKGYNRGFLSVLVRFASTLVALCAAFFFRHDLAGYLEKQFGLKTMLAQAVADKFPQPSWGDLKSPDLLPSLKSLPIIQAQLDYFAELVVVVVSFILLYIIISKGLRIIWKLMESPWRQGLLGKINRLAGLLLLVLKDLLIIAVLLGILYPFVQSGAKIGLSGFVNTKIWLDQSYLLPYIMDIFAGLETLLKPGA</sequence>
<evidence type="ECO:0000313" key="7">
    <source>
        <dbReference type="Proteomes" id="UP000045545"/>
    </source>
</evidence>